<gene>
    <name evidence="15" type="ORF">FDK13_03860</name>
</gene>
<keyword evidence="13" id="KW-0732">Signal</keyword>
<dbReference type="Gene3D" id="2.60.40.1120">
    <property type="entry name" value="Carboxypeptidase-like, regulatory domain"/>
    <property type="match status" value="1"/>
</dbReference>
<keyword evidence="5 11" id="KW-0812">Transmembrane</keyword>
<comment type="subcellular location">
    <subcellularLocation>
        <location evidence="1 11">Cell outer membrane</location>
        <topology evidence="1 11">Multi-pass membrane protein</topology>
    </subcellularLocation>
</comment>
<evidence type="ECO:0000313" key="16">
    <source>
        <dbReference type="Proteomes" id="UP000304900"/>
    </source>
</evidence>
<dbReference type="SUPFAM" id="SSF49464">
    <property type="entry name" value="Carboxypeptidase regulatory domain-like"/>
    <property type="match status" value="1"/>
</dbReference>
<dbReference type="InterPro" id="IPR012910">
    <property type="entry name" value="Plug_dom"/>
</dbReference>
<keyword evidence="4" id="KW-0410">Iron transport</keyword>
<comment type="similarity">
    <text evidence="11">Belongs to the TonB-dependent receptor family.</text>
</comment>
<evidence type="ECO:0000313" key="15">
    <source>
        <dbReference type="EMBL" id="TKT93003.1"/>
    </source>
</evidence>
<evidence type="ECO:0000256" key="9">
    <source>
        <dbReference type="ARBA" id="ARBA00023136"/>
    </source>
</evidence>
<keyword evidence="15" id="KW-0675">Receptor</keyword>
<dbReference type="InterPro" id="IPR037066">
    <property type="entry name" value="Plug_dom_sf"/>
</dbReference>
<dbReference type="NCBIfam" id="TIGR04057">
    <property type="entry name" value="SusC_RagA_signa"/>
    <property type="match status" value="1"/>
</dbReference>
<dbReference type="GO" id="GO:0006826">
    <property type="term" value="P:iron ion transport"/>
    <property type="evidence" value="ECO:0007669"/>
    <property type="project" value="UniProtKB-KW"/>
</dbReference>
<evidence type="ECO:0000256" key="1">
    <source>
        <dbReference type="ARBA" id="ARBA00004571"/>
    </source>
</evidence>
<keyword evidence="2 11" id="KW-0813">Transport</keyword>
<evidence type="ECO:0000256" key="6">
    <source>
        <dbReference type="ARBA" id="ARBA00023004"/>
    </source>
</evidence>
<name>A0A4V6Y202_9BACT</name>
<keyword evidence="16" id="KW-1185">Reference proteome</keyword>
<protein>
    <submittedName>
        <fullName evidence="15">TonB-dependent receptor</fullName>
    </submittedName>
</protein>
<proteinExistence type="inferred from homology"/>
<dbReference type="SUPFAM" id="SSF56935">
    <property type="entry name" value="Porins"/>
    <property type="match status" value="1"/>
</dbReference>
<dbReference type="EMBL" id="SZVO01000002">
    <property type="protein sequence ID" value="TKT93003.1"/>
    <property type="molecule type" value="Genomic_DNA"/>
</dbReference>
<keyword evidence="3 11" id="KW-1134">Transmembrane beta strand</keyword>
<evidence type="ECO:0000259" key="14">
    <source>
        <dbReference type="Pfam" id="PF07715"/>
    </source>
</evidence>
<evidence type="ECO:0000256" key="2">
    <source>
        <dbReference type="ARBA" id="ARBA00022448"/>
    </source>
</evidence>
<evidence type="ECO:0000256" key="4">
    <source>
        <dbReference type="ARBA" id="ARBA00022496"/>
    </source>
</evidence>
<keyword evidence="10 11" id="KW-0998">Cell outer membrane</keyword>
<dbReference type="OrthoDB" id="9768177at2"/>
<dbReference type="PANTHER" id="PTHR32552:SF81">
    <property type="entry name" value="TONB-DEPENDENT OUTER MEMBRANE RECEPTOR"/>
    <property type="match status" value="1"/>
</dbReference>
<keyword evidence="9 11" id="KW-0472">Membrane</keyword>
<dbReference type="GO" id="GO:0009279">
    <property type="term" value="C:cell outer membrane"/>
    <property type="evidence" value="ECO:0007669"/>
    <property type="project" value="UniProtKB-SubCell"/>
</dbReference>
<evidence type="ECO:0000256" key="13">
    <source>
        <dbReference type="SAM" id="SignalP"/>
    </source>
</evidence>
<evidence type="ECO:0000256" key="5">
    <source>
        <dbReference type="ARBA" id="ARBA00022692"/>
    </source>
</evidence>
<dbReference type="AlphaFoldDB" id="A0A4V6Y202"/>
<dbReference type="Gene3D" id="2.40.170.20">
    <property type="entry name" value="TonB-dependent receptor, beta-barrel domain"/>
    <property type="match status" value="1"/>
</dbReference>
<dbReference type="InterPro" id="IPR036942">
    <property type="entry name" value="Beta-barrel_TonB_sf"/>
</dbReference>
<dbReference type="PROSITE" id="PS52016">
    <property type="entry name" value="TONB_DEPENDENT_REC_3"/>
    <property type="match status" value="1"/>
</dbReference>
<feature type="chain" id="PRO_5020284057" evidence="13">
    <location>
        <begin position="22"/>
        <end position="1131"/>
    </location>
</feature>
<evidence type="ECO:0000256" key="7">
    <source>
        <dbReference type="ARBA" id="ARBA00023065"/>
    </source>
</evidence>
<dbReference type="Gene3D" id="2.170.130.10">
    <property type="entry name" value="TonB-dependent receptor, plug domain"/>
    <property type="match status" value="1"/>
</dbReference>
<dbReference type="Pfam" id="PF07715">
    <property type="entry name" value="Plug"/>
    <property type="match status" value="1"/>
</dbReference>
<dbReference type="InterPro" id="IPR008969">
    <property type="entry name" value="CarboxyPept-like_regulatory"/>
</dbReference>
<feature type="signal peptide" evidence="13">
    <location>
        <begin position="1"/>
        <end position="21"/>
    </location>
</feature>
<evidence type="ECO:0000256" key="11">
    <source>
        <dbReference type="PROSITE-ProRule" id="PRU01360"/>
    </source>
</evidence>
<reference evidence="15 16" key="1">
    <citation type="submission" date="2019-05" db="EMBL/GenBank/DDBJ databases">
        <title>Dyadobacter AR-3-8 sp. nov., isolated from arctic soil.</title>
        <authorList>
            <person name="Chaudhary D.K."/>
        </authorList>
    </citation>
    <scope>NUCLEOTIDE SEQUENCE [LARGE SCALE GENOMIC DNA]</scope>
    <source>
        <strain evidence="15 16">AR-3-8</strain>
    </source>
</reference>
<keyword evidence="6" id="KW-0408">Iron</keyword>
<evidence type="ECO:0000256" key="10">
    <source>
        <dbReference type="ARBA" id="ARBA00023237"/>
    </source>
</evidence>
<evidence type="ECO:0000256" key="8">
    <source>
        <dbReference type="ARBA" id="ARBA00023077"/>
    </source>
</evidence>
<dbReference type="PANTHER" id="PTHR32552">
    <property type="entry name" value="FERRICHROME IRON RECEPTOR-RELATED"/>
    <property type="match status" value="1"/>
</dbReference>
<feature type="domain" description="TonB-dependent receptor plug" evidence="14">
    <location>
        <begin position="246"/>
        <end position="351"/>
    </location>
</feature>
<feature type="region of interest" description="Disordered" evidence="12">
    <location>
        <begin position="118"/>
        <end position="146"/>
    </location>
</feature>
<dbReference type="RefSeq" id="WP_137338679.1">
    <property type="nucleotide sequence ID" value="NZ_BSQH01000018.1"/>
</dbReference>
<feature type="compositionally biased region" description="Polar residues" evidence="12">
    <location>
        <begin position="134"/>
        <end position="146"/>
    </location>
</feature>
<sequence length="1131" mass="122994">MKKISLLIMGLTCFCHSIADAQIFARGQVPQKAPVAQTTYKSLDQVLKDLEKKHSIYFMYQNEKIKSMQVQYPLKAGEDVDATLDRVLKASGLEYKKHGKIYAIFPKDADSNSIKELKQSMKQTQVPANEPESDSGSATNQPAEQSSEIKLIGLKGKVTDEKNAGLPGVSIVVKGTQTGTTTDASGQYQLDIPDAQVASAVLIFSFVGYESQEVAVGGKTSLDVNLKVSERGLDEIVVVGYGEQRKSEVTGATSTVSAKEIAKRPLSRLEQALQGTTAGVMVVSQNGQPGQGLRVKIRGANSITGSNEPLYVIDGNIGSGSDVNVNDVESIEILKDAASTAIYGSRGSNGVVMITTKSGKSGKMQINFESWVQQASIPRKLKLMNAYDFARSVNSQFVSTGSTPAFNETQLQAFKQNGGTDWQNELHTKPFVKNYQLDVSGGSEAVKYRFSLGYLDQPGVILNQSYKRASFRSNIDAKINNRMNIKFIVAATIPQNHNNSYGGGLGDPFNQAVEWDPTSPVRDPVTGNYISHSSYASIQFNPIAQANNQRVDNTSTNVSGTGTFTYKILNDLTFTSTNVYSLGSGFGQQVFGPGTGAYDSKSDYAQINSNRSHSFLSSNFLTYKKKFGDHSLTVTGLYEVMSGQNTAVQALAKNLSTYALGYYNLSLGGTQQTSSTYSADVLRSYMGRVNYSFKEKYFVTASIRTDGSSHLTDKYSSFPSVGVSWNIANEDFLKDSRIVSNLKVRASYGQTGNQAVAAYSTIPVISTGGTQPSYYFDGSTPSVATPLGSPVSPSLKWEVKTSYDVGIDAAFLNGRLTFTADAYKNTINDLLYNYQAPFYLGGGTYSRNIGSVSNKGLEFALGGTPLVTENLRWNTNFTIAFNRNKVLDLGGLDNVITGGVTNQGILKVGMPLGEFYGFDFQGTWKSNEAAQAAAFGMKPGDAKYRDVNGDKAYTSADYVPIGNGTPKYSFGFINDVSYKAFTLSFMFQGTQGNQKFSQTQAYLWGGLGDMKNATTVEAVPENLWSPEHETNNPAWSNTGKNYNLSSRYVYNASYIKLKNVAISYRIPTDLLSKIRVRSLEVYVSGQNLFMITPYKGYDPEVENGNDAISQGQEFGVIPNPRTYTVGVRLGL</sequence>
<dbReference type="Proteomes" id="UP000304900">
    <property type="component" value="Unassembled WGS sequence"/>
</dbReference>
<accession>A0A4V6Y202</accession>
<comment type="caution">
    <text evidence="15">The sequence shown here is derived from an EMBL/GenBank/DDBJ whole genome shotgun (WGS) entry which is preliminary data.</text>
</comment>
<dbReference type="InterPro" id="IPR023997">
    <property type="entry name" value="TonB-dep_OMP_SusC/RagA_CS"/>
</dbReference>
<dbReference type="Pfam" id="PF13715">
    <property type="entry name" value="CarbopepD_reg_2"/>
    <property type="match status" value="1"/>
</dbReference>
<evidence type="ECO:0000256" key="3">
    <source>
        <dbReference type="ARBA" id="ARBA00022452"/>
    </source>
</evidence>
<evidence type="ECO:0000256" key="12">
    <source>
        <dbReference type="SAM" id="MobiDB-lite"/>
    </source>
</evidence>
<keyword evidence="8" id="KW-0798">TonB box</keyword>
<keyword evidence="7" id="KW-0406">Ion transport</keyword>
<organism evidence="15 16">
    <name type="scientific">Dyadobacter frigoris</name>
    <dbReference type="NCBI Taxonomy" id="2576211"/>
    <lineage>
        <taxon>Bacteria</taxon>
        <taxon>Pseudomonadati</taxon>
        <taxon>Bacteroidota</taxon>
        <taxon>Cytophagia</taxon>
        <taxon>Cytophagales</taxon>
        <taxon>Spirosomataceae</taxon>
        <taxon>Dyadobacter</taxon>
    </lineage>
</organism>
<dbReference type="InterPro" id="IPR039426">
    <property type="entry name" value="TonB-dep_rcpt-like"/>
</dbReference>
<dbReference type="InterPro" id="IPR023996">
    <property type="entry name" value="TonB-dep_OMP_SusC/RagA"/>
</dbReference>
<dbReference type="NCBIfam" id="TIGR04056">
    <property type="entry name" value="OMP_RagA_SusC"/>
    <property type="match status" value="1"/>
</dbReference>